<accession>A0A1F7TYM3</accession>
<evidence type="ECO:0000256" key="8">
    <source>
        <dbReference type="RuleBase" id="RU000336"/>
    </source>
</evidence>
<reference evidence="10 11" key="1">
    <citation type="journal article" date="2016" name="Nat. Commun.">
        <title>Thousands of microbial genomes shed light on interconnected biogeochemical processes in an aquifer system.</title>
        <authorList>
            <person name="Anantharaman K."/>
            <person name="Brown C.T."/>
            <person name="Hug L.A."/>
            <person name="Sharon I."/>
            <person name="Castelle C.J."/>
            <person name="Probst A.J."/>
            <person name="Thomas B.C."/>
            <person name="Singh A."/>
            <person name="Wilkins M.J."/>
            <person name="Karaoz U."/>
            <person name="Brodie E.L."/>
            <person name="Williams K.H."/>
            <person name="Hubbard S.S."/>
            <person name="Banfield J.F."/>
        </authorList>
    </citation>
    <scope>NUCLEOTIDE SEQUENCE [LARGE SCALE GENOMIC DNA]</scope>
</reference>
<comment type="caution">
    <text evidence="7">Lacks conserved residue(s) required for the propagation of feature annotation.</text>
</comment>
<protein>
    <recommendedName>
        <fullName evidence="7">Lysine--tRNA ligase</fullName>
        <ecNumber evidence="7">6.1.1.6</ecNumber>
    </recommendedName>
    <alternativeName>
        <fullName evidence="7">Lysyl-tRNA synthetase</fullName>
        <shortName evidence="7">LysRS</shortName>
    </alternativeName>
</protein>
<dbReference type="PANTHER" id="PTHR42918:SF15">
    <property type="entry name" value="LYSINE--TRNA LIGASE, CHLOROPLASTIC_MITOCHONDRIAL"/>
    <property type="match status" value="1"/>
</dbReference>
<comment type="subunit">
    <text evidence="7">Homodimer.</text>
</comment>
<comment type="catalytic activity">
    <reaction evidence="6 7 8">
        <text>tRNA(Lys) + L-lysine + ATP = L-lysyl-tRNA(Lys) + AMP + diphosphate</text>
        <dbReference type="Rhea" id="RHEA:20792"/>
        <dbReference type="Rhea" id="RHEA-COMP:9696"/>
        <dbReference type="Rhea" id="RHEA-COMP:9697"/>
        <dbReference type="ChEBI" id="CHEBI:30616"/>
        <dbReference type="ChEBI" id="CHEBI:32551"/>
        <dbReference type="ChEBI" id="CHEBI:33019"/>
        <dbReference type="ChEBI" id="CHEBI:78442"/>
        <dbReference type="ChEBI" id="CHEBI:78529"/>
        <dbReference type="ChEBI" id="CHEBI:456215"/>
        <dbReference type="EC" id="6.1.1.6"/>
    </reaction>
</comment>
<dbReference type="InterPro" id="IPR004365">
    <property type="entry name" value="NA-bd_OB_tRNA"/>
</dbReference>
<keyword evidence="5 7" id="KW-0030">Aminoacyl-tRNA synthetase</keyword>
<evidence type="ECO:0000256" key="7">
    <source>
        <dbReference type="HAMAP-Rule" id="MF_00252"/>
    </source>
</evidence>
<dbReference type="GO" id="GO:0006430">
    <property type="term" value="P:lysyl-tRNA aminoacylation"/>
    <property type="evidence" value="ECO:0007669"/>
    <property type="project" value="UniProtKB-UniRule"/>
</dbReference>
<dbReference type="Gene3D" id="3.30.930.10">
    <property type="entry name" value="Bira Bifunctional Protein, Domain 2"/>
    <property type="match status" value="1"/>
</dbReference>
<dbReference type="InterPro" id="IPR045864">
    <property type="entry name" value="aa-tRNA-synth_II/BPL/LPL"/>
</dbReference>
<dbReference type="GO" id="GO:0004824">
    <property type="term" value="F:lysine-tRNA ligase activity"/>
    <property type="evidence" value="ECO:0007669"/>
    <property type="project" value="UniProtKB-UniRule"/>
</dbReference>
<dbReference type="SUPFAM" id="SSF50249">
    <property type="entry name" value="Nucleic acid-binding proteins"/>
    <property type="match status" value="1"/>
</dbReference>
<evidence type="ECO:0000259" key="9">
    <source>
        <dbReference type="PROSITE" id="PS50862"/>
    </source>
</evidence>
<dbReference type="EC" id="6.1.1.6" evidence="7"/>
<dbReference type="SUPFAM" id="SSF55681">
    <property type="entry name" value="Class II aaRS and biotin synthetases"/>
    <property type="match status" value="1"/>
</dbReference>
<dbReference type="InterPro" id="IPR004364">
    <property type="entry name" value="Aa-tRNA-synt_II"/>
</dbReference>
<dbReference type="AlphaFoldDB" id="A0A1F7TYM3"/>
<name>A0A1F7TYM3_9BACT</name>
<dbReference type="Pfam" id="PF00152">
    <property type="entry name" value="tRNA-synt_2"/>
    <property type="match status" value="1"/>
</dbReference>
<dbReference type="Pfam" id="PF01336">
    <property type="entry name" value="tRNA_anti-codon"/>
    <property type="match status" value="1"/>
</dbReference>
<evidence type="ECO:0000256" key="2">
    <source>
        <dbReference type="ARBA" id="ARBA00022723"/>
    </source>
</evidence>
<evidence type="ECO:0000256" key="3">
    <source>
        <dbReference type="ARBA" id="ARBA00022741"/>
    </source>
</evidence>
<sequence>MINEETERRARLQRLLNAGKNPFPSRVLRTHTLQEVVTEYASLEASKTIVSVVGRVRAVRQHGKLLFIKLEDGFGEGQLLVRTDAIGSVAYEEFMATVDVGDFVEGSGPVMRTKTGQESLAVTQVRIIAKALRPLPEKWHGLSDVEMRFRQRELDLITNPAVRHTFVQRAHIISAIRRFFDDHGFLEVDTPILQHVAAGASARPFVTHHNALDEDLYLRIAPELFLKRCVIGGFERVYEIARCFRNEGIDHTHNPEFSQVEAYAAYMDYETLMGFMEELICALIDAIGLDRSAVPFSGHTLDFSNAIPRKTYRDLIVEKSGIDVDTLEDVESARTAARTVGVDVQMEWSLGTVIDEIWKKAVRPSIVQPIFVTDYPASITPLAKRKEDNQNRIEMFQLVVGGGLEIMKAFGELNDPVDQEMRMNENEEAHQRGDDDAQRRDDAFIRAMQHGMPPMSGVGMGIERITQVLTDSHNIKEVILFPTLRSEASIESRV</sequence>
<gene>
    <name evidence="7" type="primary">lysS</name>
    <name evidence="10" type="ORF">A3C17_01300</name>
</gene>
<comment type="similarity">
    <text evidence="7">Belongs to the class-II aminoacyl-tRNA synthetase family.</text>
</comment>
<evidence type="ECO:0000313" key="10">
    <source>
        <dbReference type="EMBL" id="OGL71130.1"/>
    </source>
</evidence>
<evidence type="ECO:0000313" key="11">
    <source>
        <dbReference type="Proteomes" id="UP000177097"/>
    </source>
</evidence>
<keyword evidence="7" id="KW-0648">Protein biosynthesis</keyword>
<dbReference type="GO" id="GO:0000049">
    <property type="term" value="F:tRNA binding"/>
    <property type="evidence" value="ECO:0007669"/>
    <property type="project" value="TreeGrafter"/>
</dbReference>
<dbReference type="PANTHER" id="PTHR42918">
    <property type="entry name" value="LYSYL-TRNA SYNTHETASE"/>
    <property type="match status" value="1"/>
</dbReference>
<comment type="caution">
    <text evidence="10">The sequence shown here is derived from an EMBL/GenBank/DDBJ whole genome shotgun (WGS) entry which is preliminary data.</text>
</comment>
<keyword evidence="2 7" id="KW-0479">Metal-binding</keyword>
<evidence type="ECO:0000256" key="4">
    <source>
        <dbReference type="ARBA" id="ARBA00022840"/>
    </source>
</evidence>
<dbReference type="Proteomes" id="UP000177097">
    <property type="component" value="Unassembled WGS sequence"/>
</dbReference>
<dbReference type="EMBL" id="MGDX01000017">
    <property type="protein sequence ID" value="OGL71130.1"/>
    <property type="molecule type" value="Genomic_DNA"/>
</dbReference>
<dbReference type="PROSITE" id="PS50862">
    <property type="entry name" value="AA_TRNA_LIGASE_II"/>
    <property type="match status" value="1"/>
</dbReference>
<keyword evidence="7 8" id="KW-0460">Magnesium</keyword>
<comment type="cofactor">
    <cofactor evidence="7 8">
        <name>Mg(2+)</name>
        <dbReference type="ChEBI" id="CHEBI:18420"/>
    </cofactor>
    <text evidence="7 8">Binds 3 Mg(2+) ions per subunit.</text>
</comment>
<dbReference type="CDD" id="cd04322">
    <property type="entry name" value="LysRS_N"/>
    <property type="match status" value="1"/>
</dbReference>
<dbReference type="GO" id="GO:0000287">
    <property type="term" value="F:magnesium ion binding"/>
    <property type="evidence" value="ECO:0007669"/>
    <property type="project" value="UniProtKB-UniRule"/>
</dbReference>
<dbReference type="PRINTS" id="PR00982">
    <property type="entry name" value="TRNASYNTHLYS"/>
</dbReference>
<evidence type="ECO:0000256" key="6">
    <source>
        <dbReference type="ARBA" id="ARBA00048573"/>
    </source>
</evidence>
<dbReference type="InterPro" id="IPR012340">
    <property type="entry name" value="NA-bd_OB-fold"/>
</dbReference>
<comment type="subcellular location">
    <subcellularLocation>
        <location evidence="7">Cytoplasm</location>
    </subcellularLocation>
</comment>
<dbReference type="InterPro" id="IPR044136">
    <property type="entry name" value="Lys-tRNA-ligase_II_N"/>
</dbReference>
<proteinExistence type="inferred from homology"/>
<dbReference type="InterPro" id="IPR018149">
    <property type="entry name" value="Lys-tRNA-synth_II_C"/>
</dbReference>
<keyword evidence="7" id="KW-0963">Cytoplasm</keyword>
<organism evidence="10 11">
    <name type="scientific">Candidatus Uhrbacteria bacterium RIFCSPHIGHO2_02_FULL_53_13</name>
    <dbReference type="NCBI Taxonomy" id="1802389"/>
    <lineage>
        <taxon>Bacteria</taxon>
        <taxon>Candidatus Uhriibacteriota</taxon>
    </lineage>
</organism>
<feature type="domain" description="Aminoacyl-transfer RNA synthetases class-II family profile" evidence="9">
    <location>
        <begin position="166"/>
        <end position="482"/>
    </location>
</feature>
<feature type="binding site" evidence="7">
    <location>
        <position position="405"/>
    </location>
    <ligand>
        <name>Mg(2+)</name>
        <dbReference type="ChEBI" id="CHEBI:18420"/>
        <label>2</label>
    </ligand>
</feature>
<dbReference type="STRING" id="1802389.A3C17_01300"/>
<dbReference type="GO" id="GO:0005524">
    <property type="term" value="F:ATP binding"/>
    <property type="evidence" value="ECO:0007669"/>
    <property type="project" value="UniProtKB-UniRule"/>
</dbReference>
<dbReference type="GO" id="GO:0005829">
    <property type="term" value="C:cytosol"/>
    <property type="evidence" value="ECO:0007669"/>
    <property type="project" value="TreeGrafter"/>
</dbReference>
<dbReference type="Gene3D" id="2.40.50.140">
    <property type="entry name" value="Nucleic acid-binding proteins"/>
    <property type="match status" value="1"/>
</dbReference>
<evidence type="ECO:0000256" key="1">
    <source>
        <dbReference type="ARBA" id="ARBA00022598"/>
    </source>
</evidence>
<keyword evidence="4 7" id="KW-0067">ATP-binding</keyword>
<keyword evidence="3 7" id="KW-0547">Nucleotide-binding</keyword>
<dbReference type="HAMAP" id="MF_00252">
    <property type="entry name" value="Lys_tRNA_synth_class2"/>
    <property type="match status" value="1"/>
</dbReference>
<dbReference type="InterPro" id="IPR002313">
    <property type="entry name" value="Lys-tRNA-ligase_II"/>
</dbReference>
<dbReference type="NCBIfam" id="TIGR00499">
    <property type="entry name" value="lysS_bact"/>
    <property type="match status" value="1"/>
</dbReference>
<dbReference type="NCBIfam" id="NF001756">
    <property type="entry name" value="PRK00484.1"/>
    <property type="match status" value="1"/>
</dbReference>
<keyword evidence="1 7" id="KW-0436">Ligase</keyword>
<dbReference type="InterPro" id="IPR006195">
    <property type="entry name" value="aa-tRNA-synth_II"/>
</dbReference>
<feature type="binding site" evidence="7">
    <location>
        <position position="405"/>
    </location>
    <ligand>
        <name>Mg(2+)</name>
        <dbReference type="ChEBI" id="CHEBI:18420"/>
        <label>1</label>
    </ligand>
</feature>
<evidence type="ECO:0000256" key="5">
    <source>
        <dbReference type="ARBA" id="ARBA00023146"/>
    </source>
</evidence>